<dbReference type="GO" id="GO:0030288">
    <property type="term" value="C:outer membrane-bounded periplasmic space"/>
    <property type="evidence" value="ECO:0007669"/>
    <property type="project" value="TreeGrafter"/>
</dbReference>
<dbReference type="RefSeq" id="WP_124704237.1">
    <property type="nucleotide sequence ID" value="NZ_BGOW01000010.1"/>
</dbReference>
<dbReference type="GO" id="GO:0017089">
    <property type="term" value="F:glycolipid transfer activity"/>
    <property type="evidence" value="ECO:0007669"/>
    <property type="project" value="TreeGrafter"/>
</dbReference>
<keyword evidence="4" id="KW-1133">Transmembrane helix</keyword>
<dbReference type="GO" id="GO:0005886">
    <property type="term" value="C:plasma membrane"/>
    <property type="evidence" value="ECO:0007669"/>
    <property type="project" value="InterPro"/>
</dbReference>
<reference evidence="6 7" key="1">
    <citation type="journal article" date="2019" name="Front. Microbiol.">
        <title>Genomes of Neutrophilic Sulfur-Oxidizing Chemolithoautotrophs Representing 9 Proteobacterial Species From 8 Genera.</title>
        <authorList>
            <person name="Watanabe T."/>
            <person name="Kojima H."/>
            <person name="Umezawa K."/>
            <person name="Hori C."/>
            <person name="Takasuka T.E."/>
            <person name="Kato Y."/>
            <person name="Fukui M."/>
        </authorList>
    </citation>
    <scope>NUCLEOTIDE SEQUENCE [LARGE SCALE GENOMIC DNA]</scope>
    <source>
        <strain evidence="6 7">TTN</strain>
    </source>
</reference>
<comment type="caution">
    <text evidence="6">The sequence shown here is derived from an EMBL/GenBank/DDBJ whole genome shotgun (WGS) entry which is preliminary data.</text>
</comment>
<evidence type="ECO:0000313" key="6">
    <source>
        <dbReference type="EMBL" id="GBL45419.1"/>
    </source>
</evidence>
<evidence type="ECO:0000256" key="4">
    <source>
        <dbReference type="ARBA" id="ARBA00022989"/>
    </source>
</evidence>
<dbReference type="AlphaFoldDB" id="A0A401JCU6"/>
<evidence type="ECO:0000256" key="1">
    <source>
        <dbReference type="ARBA" id="ARBA00022475"/>
    </source>
</evidence>
<evidence type="ECO:0000256" key="3">
    <source>
        <dbReference type="ARBA" id="ARBA00022692"/>
    </source>
</evidence>
<dbReference type="PANTHER" id="PTHR37481:SF1">
    <property type="entry name" value="LIPOPOLYSACCHARIDE EXPORT SYSTEM PROTEIN LPTC"/>
    <property type="match status" value="1"/>
</dbReference>
<dbReference type="GO" id="GO:0015221">
    <property type="term" value="F:lipopolysaccharide transmembrane transporter activity"/>
    <property type="evidence" value="ECO:0007669"/>
    <property type="project" value="InterPro"/>
</dbReference>
<dbReference type="InterPro" id="IPR026265">
    <property type="entry name" value="LptC"/>
</dbReference>
<name>A0A401JCU6_9PROT</name>
<dbReference type="EMBL" id="BGOW01000010">
    <property type="protein sequence ID" value="GBL45419.1"/>
    <property type="molecule type" value="Genomic_DNA"/>
</dbReference>
<keyword evidence="3 6" id="KW-0812">Transmembrane</keyword>
<dbReference type="NCBIfam" id="TIGR04409">
    <property type="entry name" value="LptC_YrbK"/>
    <property type="match status" value="1"/>
</dbReference>
<gene>
    <name evidence="6" type="ORF">SFMTTN_1226</name>
</gene>
<dbReference type="Pfam" id="PF06835">
    <property type="entry name" value="LptC"/>
    <property type="match status" value="1"/>
</dbReference>
<accession>A0A401JCU6</accession>
<proteinExistence type="predicted"/>
<dbReference type="Proteomes" id="UP000286806">
    <property type="component" value="Unassembled WGS sequence"/>
</dbReference>
<evidence type="ECO:0000313" key="7">
    <source>
        <dbReference type="Proteomes" id="UP000286806"/>
    </source>
</evidence>
<dbReference type="InterPro" id="IPR010664">
    <property type="entry name" value="LipoPS_assembly_LptC-rel"/>
</dbReference>
<dbReference type="PANTHER" id="PTHR37481">
    <property type="entry name" value="LIPOPOLYSACCHARIDE EXPORT SYSTEM PROTEIN LPTC"/>
    <property type="match status" value="1"/>
</dbReference>
<protein>
    <submittedName>
        <fullName evidence="6">Probable transmembrane protein</fullName>
    </submittedName>
</protein>
<organism evidence="6 7">
    <name type="scientific">Sulfuriferula multivorans</name>
    <dbReference type="NCBI Taxonomy" id="1559896"/>
    <lineage>
        <taxon>Bacteria</taxon>
        <taxon>Pseudomonadati</taxon>
        <taxon>Pseudomonadota</taxon>
        <taxon>Betaproteobacteria</taxon>
        <taxon>Nitrosomonadales</taxon>
        <taxon>Sulfuricellaceae</taxon>
        <taxon>Sulfuriferula</taxon>
    </lineage>
</organism>
<keyword evidence="5" id="KW-0472">Membrane</keyword>
<dbReference type="Gene3D" id="2.60.450.10">
    <property type="entry name" value="Lipopolysaccharide (LPS) transport protein A like domain"/>
    <property type="match status" value="1"/>
</dbReference>
<sequence length="190" mass="21102">MNYRAAFWFPIGLLAALAGLSLWLQYALQAPNAGTPLTRKHIADYIVENFNATRTDLAGKPENTLSARKTEHFLDDDTTQLEAPDFTAFDKQGGTVNVRSAHGFVSSKGDIIIFTGKVILVRDLHDAQGPLTLTTEYLKVIPKQHLMLSNRPTVVQGKNILIHAGALQLNSQTRELLLSHHVKTHYEPIH</sequence>
<evidence type="ECO:0000256" key="5">
    <source>
        <dbReference type="ARBA" id="ARBA00023136"/>
    </source>
</evidence>
<keyword evidence="1" id="KW-1003">Cell membrane</keyword>
<keyword evidence="7" id="KW-1185">Reference proteome</keyword>
<dbReference type="InterPro" id="IPR052363">
    <property type="entry name" value="LPS_export_LptC"/>
</dbReference>
<keyword evidence="2" id="KW-0997">Cell inner membrane</keyword>
<dbReference type="OrthoDB" id="8589410at2"/>
<evidence type="ECO:0000256" key="2">
    <source>
        <dbReference type="ARBA" id="ARBA00022519"/>
    </source>
</evidence>